<evidence type="ECO:0000256" key="1">
    <source>
        <dbReference type="ARBA" id="ARBA00008007"/>
    </source>
</evidence>
<comment type="caution">
    <text evidence="3">The sequence shown here is derived from an EMBL/GenBank/DDBJ whole genome shotgun (WGS) entry which is preliminary data.</text>
</comment>
<dbReference type="Pfam" id="PF00156">
    <property type="entry name" value="Pribosyltran"/>
    <property type="match status" value="1"/>
</dbReference>
<protein>
    <recommendedName>
        <fullName evidence="2">Phosphoribosyltransferase domain-containing protein</fullName>
    </recommendedName>
</protein>
<dbReference type="RefSeq" id="WP_082391232.1">
    <property type="nucleotide sequence ID" value="NZ_JXSZ01000006.1"/>
</dbReference>
<dbReference type="PANTHER" id="PTHR47505:SF1">
    <property type="entry name" value="DNA UTILIZATION PROTEIN YHGH"/>
    <property type="match status" value="1"/>
</dbReference>
<dbReference type="InterPro" id="IPR029057">
    <property type="entry name" value="PRTase-like"/>
</dbReference>
<sequence length="228" mass="26222">MNPLHYIQDFYFPRLCSACENTLTTYEKHICISCHLHLPKFKTEYFEDEFLARKFWGKINVKNTYSFLQFTKNGPVQHILHQLKYRNKPELAEYLGEWYGNDLKTKDFDKEIDLILGVPLHPEKKKRRGYNQADCFAKGLSIKLNVPREEDILIRTAFTETQTNKSRFKRFQNMEGVFEVPNPEAVRGKRIALVDDVLTTGATLEVAGAVLLASGCSELSILTIAAAL</sequence>
<dbReference type="PANTHER" id="PTHR47505">
    <property type="entry name" value="DNA UTILIZATION PROTEIN YHGH"/>
    <property type="match status" value="1"/>
</dbReference>
<reference evidence="3 4" key="1">
    <citation type="submission" date="2015-07" db="EMBL/GenBank/DDBJ databases">
        <title>The draft genome sequence of Leadbetterella sp. JN14-9.</title>
        <authorList>
            <person name="Liu Y."/>
            <person name="Du J."/>
            <person name="Shao Z."/>
        </authorList>
    </citation>
    <scope>NUCLEOTIDE SEQUENCE [LARGE SCALE GENOMIC DNA]</scope>
    <source>
        <strain evidence="3 4">JN14-9</strain>
    </source>
</reference>
<feature type="domain" description="Phosphoribosyltransferase" evidence="2">
    <location>
        <begin position="136"/>
        <end position="225"/>
    </location>
</feature>
<dbReference type="CDD" id="cd06223">
    <property type="entry name" value="PRTases_typeI"/>
    <property type="match status" value="1"/>
</dbReference>
<keyword evidence="4" id="KW-1185">Reference proteome</keyword>
<dbReference type="OrthoDB" id="9779910at2"/>
<dbReference type="InterPro" id="IPR000836">
    <property type="entry name" value="PRTase_dom"/>
</dbReference>
<dbReference type="SUPFAM" id="SSF53271">
    <property type="entry name" value="PRTase-like"/>
    <property type="match status" value="1"/>
</dbReference>
<comment type="similarity">
    <text evidence="1">Belongs to the ComF/GntX family.</text>
</comment>
<dbReference type="PATRIC" id="fig|1605367.3.peg.2808"/>
<dbReference type="EMBL" id="LGTQ01000006">
    <property type="protein sequence ID" value="KPM48413.1"/>
    <property type="molecule type" value="Genomic_DNA"/>
</dbReference>
<name>A0A0P7C7L2_9BACT</name>
<organism evidence="3 4">
    <name type="scientific">Jiulongibacter sediminis</name>
    <dbReference type="NCBI Taxonomy" id="1605367"/>
    <lineage>
        <taxon>Bacteria</taxon>
        <taxon>Pseudomonadati</taxon>
        <taxon>Bacteroidota</taxon>
        <taxon>Cytophagia</taxon>
        <taxon>Cytophagales</taxon>
        <taxon>Leadbetterellaceae</taxon>
        <taxon>Jiulongibacter</taxon>
    </lineage>
</organism>
<gene>
    <name evidence="3" type="ORF">AFM12_07180</name>
</gene>
<proteinExistence type="inferred from homology"/>
<dbReference type="InterPro" id="IPR051910">
    <property type="entry name" value="ComF/GntX_DNA_util-trans"/>
</dbReference>
<dbReference type="STRING" id="1605367.AFM12_07180"/>
<accession>A0A0P7C7L2</accession>
<evidence type="ECO:0000313" key="3">
    <source>
        <dbReference type="EMBL" id="KPM48413.1"/>
    </source>
</evidence>
<dbReference type="Gene3D" id="3.40.50.2020">
    <property type="match status" value="1"/>
</dbReference>
<evidence type="ECO:0000259" key="2">
    <source>
        <dbReference type="Pfam" id="PF00156"/>
    </source>
</evidence>
<dbReference type="AlphaFoldDB" id="A0A0P7C7L2"/>
<dbReference type="Proteomes" id="UP000050454">
    <property type="component" value="Unassembled WGS sequence"/>
</dbReference>
<evidence type="ECO:0000313" key="4">
    <source>
        <dbReference type="Proteomes" id="UP000050454"/>
    </source>
</evidence>